<dbReference type="AlphaFoldDB" id="A0A4Z2IFD9"/>
<sequence>MQHKCQTPTAPGVAGVDLRVNHQHRASNRTGIAWNGPKKLQFDSHTDLRDARRSNKAGEQKHVTICHMPPGRTPSSRHTLGTLSTCQSGLNHAFFRMRGELECLCRAAGFCAPRFSTNAVNQ</sequence>
<comment type="caution">
    <text evidence="2">The sequence shown here is derived from an EMBL/GenBank/DDBJ whole genome shotgun (WGS) entry which is preliminary data.</text>
</comment>
<proteinExistence type="predicted"/>
<feature type="compositionally biased region" description="Basic and acidic residues" evidence="1">
    <location>
        <begin position="40"/>
        <end position="62"/>
    </location>
</feature>
<evidence type="ECO:0000313" key="3">
    <source>
        <dbReference type="Proteomes" id="UP000314294"/>
    </source>
</evidence>
<feature type="region of interest" description="Disordered" evidence="1">
    <location>
        <begin position="27"/>
        <end position="76"/>
    </location>
</feature>
<evidence type="ECO:0000313" key="2">
    <source>
        <dbReference type="EMBL" id="TNN76305.1"/>
    </source>
</evidence>
<evidence type="ECO:0000256" key="1">
    <source>
        <dbReference type="SAM" id="MobiDB-lite"/>
    </source>
</evidence>
<reference evidence="2 3" key="1">
    <citation type="submission" date="2019-03" db="EMBL/GenBank/DDBJ databases">
        <title>First draft genome of Liparis tanakae, snailfish: a comprehensive survey of snailfish specific genes.</title>
        <authorList>
            <person name="Kim W."/>
            <person name="Song I."/>
            <person name="Jeong J.-H."/>
            <person name="Kim D."/>
            <person name="Kim S."/>
            <person name="Ryu S."/>
            <person name="Song J.Y."/>
            <person name="Lee S.K."/>
        </authorList>
    </citation>
    <scope>NUCLEOTIDE SEQUENCE [LARGE SCALE GENOMIC DNA]</scope>
    <source>
        <tissue evidence="2">Muscle</tissue>
    </source>
</reference>
<name>A0A4Z2IFD9_9TELE</name>
<dbReference type="Proteomes" id="UP000314294">
    <property type="component" value="Unassembled WGS sequence"/>
</dbReference>
<accession>A0A4Z2IFD9</accession>
<protein>
    <submittedName>
        <fullName evidence="2">Uncharacterized protein</fullName>
    </submittedName>
</protein>
<keyword evidence="3" id="KW-1185">Reference proteome</keyword>
<gene>
    <name evidence="2" type="ORF">EYF80_013384</name>
</gene>
<dbReference type="EMBL" id="SRLO01000094">
    <property type="protein sequence ID" value="TNN76305.1"/>
    <property type="molecule type" value="Genomic_DNA"/>
</dbReference>
<organism evidence="2 3">
    <name type="scientific">Liparis tanakae</name>
    <name type="common">Tanaka's snailfish</name>
    <dbReference type="NCBI Taxonomy" id="230148"/>
    <lineage>
        <taxon>Eukaryota</taxon>
        <taxon>Metazoa</taxon>
        <taxon>Chordata</taxon>
        <taxon>Craniata</taxon>
        <taxon>Vertebrata</taxon>
        <taxon>Euteleostomi</taxon>
        <taxon>Actinopterygii</taxon>
        <taxon>Neopterygii</taxon>
        <taxon>Teleostei</taxon>
        <taxon>Neoteleostei</taxon>
        <taxon>Acanthomorphata</taxon>
        <taxon>Eupercaria</taxon>
        <taxon>Perciformes</taxon>
        <taxon>Cottioidei</taxon>
        <taxon>Cottales</taxon>
        <taxon>Liparidae</taxon>
        <taxon>Liparis</taxon>
    </lineage>
</organism>